<sequence length="148" mass="16322">MTNRNKPGKQVPSGRLWLMKSEPDAYSWDDLVAEGEGTWDGVRNHRAANNLRAMQVGEQAFFYHSNIGKEIVGVVTISQGGLADPTDPEGRWAAVKVKPVRKLARPVTLAQIKAEPSLAEMELVRLGRLSVAELQPDEWAMVLDMAGE</sequence>
<gene>
    <name evidence="2" type="ORF">ACFOD9_11170</name>
</gene>
<name>A0ABV7IS62_9SPHN</name>
<organism evidence="2 3">
    <name type="scientific">Novosphingobium bradum</name>
    <dbReference type="NCBI Taxonomy" id="1737444"/>
    <lineage>
        <taxon>Bacteria</taxon>
        <taxon>Pseudomonadati</taxon>
        <taxon>Pseudomonadota</taxon>
        <taxon>Alphaproteobacteria</taxon>
        <taxon>Sphingomonadales</taxon>
        <taxon>Sphingomonadaceae</taxon>
        <taxon>Novosphingobium</taxon>
    </lineage>
</organism>
<dbReference type="InterPro" id="IPR047197">
    <property type="entry name" value="THYN1-like_EVE"/>
</dbReference>
<proteinExistence type="predicted"/>
<dbReference type="Proteomes" id="UP001595604">
    <property type="component" value="Unassembled WGS sequence"/>
</dbReference>
<reference evidence="3" key="1">
    <citation type="journal article" date="2019" name="Int. J. Syst. Evol. Microbiol.">
        <title>The Global Catalogue of Microorganisms (GCM) 10K type strain sequencing project: providing services to taxonomists for standard genome sequencing and annotation.</title>
        <authorList>
            <consortium name="The Broad Institute Genomics Platform"/>
            <consortium name="The Broad Institute Genome Sequencing Center for Infectious Disease"/>
            <person name="Wu L."/>
            <person name="Ma J."/>
        </authorList>
    </citation>
    <scope>NUCLEOTIDE SEQUENCE [LARGE SCALE GENOMIC DNA]</scope>
    <source>
        <strain evidence="3">KCTC 42984</strain>
    </source>
</reference>
<accession>A0ABV7IS62</accession>
<dbReference type="InterPro" id="IPR015947">
    <property type="entry name" value="PUA-like_sf"/>
</dbReference>
<evidence type="ECO:0000313" key="3">
    <source>
        <dbReference type="Proteomes" id="UP001595604"/>
    </source>
</evidence>
<comment type="caution">
    <text evidence="2">The sequence shown here is derived from an EMBL/GenBank/DDBJ whole genome shotgun (WGS) entry which is preliminary data.</text>
</comment>
<evidence type="ECO:0000259" key="1">
    <source>
        <dbReference type="Pfam" id="PF01878"/>
    </source>
</evidence>
<evidence type="ECO:0000313" key="2">
    <source>
        <dbReference type="EMBL" id="MFC3174812.1"/>
    </source>
</evidence>
<dbReference type="PANTHER" id="PTHR14087">
    <property type="entry name" value="THYMOCYTE NUCLEAR PROTEIN 1"/>
    <property type="match status" value="1"/>
</dbReference>
<dbReference type="RefSeq" id="WP_379510193.1">
    <property type="nucleotide sequence ID" value="NZ_JBHRTQ010000009.1"/>
</dbReference>
<dbReference type="SUPFAM" id="SSF88697">
    <property type="entry name" value="PUA domain-like"/>
    <property type="match status" value="1"/>
</dbReference>
<dbReference type="InterPro" id="IPR002740">
    <property type="entry name" value="EVE_domain"/>
</dbReference>
<protein>
    <submittedName>
        <fullName evidence="2">EVE domain-containing protein</fullName>
    </submittedName>
</protein>
<dbReference type="Pfam" id="PF01878">
    <property type="entry name" value="EVE"/>
    <property type="match status" value="1"/>
</dbReference>
<keyword evidence="3" id="KW-1185">Reference proteome</keyword>
<dbReference type="CDD" id="cd21133">
    <property type="entry name" value="EVE"/>
    <property type="match status" value="1"/>
</dbReference>
<feature type="domain" description="EVE" evidence="1">
    <location>
        <begin position="16"/>
        <end position="145"/>
    </location>
</feature>
<dbReference type="EMBL" id="JBHRTQ010000009">
    <property type="protein sequence ID" value="MFC3174812.1"/>
    <property type="molecule type" value="Genomic_DNA"/>
</dbReference>
<dbReference type="PANTHER" id="PTHR14087:SF7">
    <property type="entry name" value="THYMOCYTE NUCLEAR PROTEIN 1"/>
    <property type="match status" value="1"/>
</dbReference>
<dbReference type="Gene3D" id="3.10.590.10">
    <property type="entry name" value="ph1033 like domains"/>
    <property type="match status" value="1"/>
</dbReference>
<dbReference type="InterPro" id="IPR052181">
    <property type="entry name" value="5hmC_binding"/>
</dbReference>